<reference evidence="12" key="1">
    <citation type="submission" date="2022-07" db="EMBL/GenBank/DDBJ databases">
        <title>Phylogenomic reconstructions and comparative analyses of Kickxellomycotina fungi.</title>
        <authorList>
            <person name="Reynolds N.K."/>
            <person name="Stajich J.E."/>
            <person name="Barry K."/>
            <person name="Grigoriev I.V."/>
            <person name="Crous P."/>
            <person name="Smith M.E."/>
        </authorList>
    </citation>
    <scope>NUCLEOTIDE SEQUENCE</scope>
    <source>
        <strain evidence="12">RSA 567</strain>
    </source>
</reference>
<dbReference type="InterPro" id="IPR001841">
    <property type="entry name" value="Znf_RING"/>
</dbReference>
<evidence type="ECO:0000256" key="8">
    <source>
        <dbReference type="PROSITE-ProRule" id="PRU00175"/>
    </source>
</evidence>
<evidence type="ECO:0000256" key="10">
    <source>
        <dbReference type="SAM" id="Phobius"/>
    </source>
</evidence>
<evidence type="ECO:0000256" key="6">
    <source>
        <dbReference type="ARBA" id="ARBA00022989"/>
    </source>
</evidence>
<dbReference type="PANTHER" id="PTHR47168:SF1">
    <property type="entry name" value="OS02G0798600 PROTEIN"/>
    <property type="match status" value="1"/>
</dbReference>
<evidence type="ECO:0000256" key="3">
    <source>
        <dbReference type="ARBA" id="ARBA00022723"/>
    </source>
</evidence>
<feature type="compositionally biased region" description="Polar residues" evidence="9">
    <location>
        <begin position="277"/>
        <end position="287"/>
    </location>
</feature>
<feature type="transmembrane region" description="Helical" evidence="10">
    <location>
        <begin position="505"/>
        <end position="527"/>
    </location>
</feature>
<dbReference type="InterPro" id="IPR051653">
    <property type="entry name" value="E3_ligase_sorting_rcpt"/>
</dbReference>
<comment type="subcellular location">
    <subcellularLocation>
        <location evidence="1">Membrane</location>
        <topology evidence="1">Single-pass membrane protein</topology>
    </subcellularLocation>
</comment>
<feature type="transmembrane region" description="Helical" evidence="10">
    <location>
        <begin position="53"/>
        <end position="81"/>
    </location>
</feature>
<dbReference type="InterPro" id="IPR013083">
    <property type="entry name" value="Znf_RING/FYVE/PHD"/>
</dbReference>
<name>A0A9W8AZV3_9FUNG</name>
<feature type="compositionally biased region" description="Polar residues" evidence="9">
    <location>
        <begin position="690"/>
        <end position="702"/>
    </location>
</feature>
<accession>A0A9W8AZV3</accession>
<feature type="transmembrane region" description="Helical" evidence="10">
    <location>
        <begin position="93"/>
        <end position="115"/>
    </location>
</feature>
<evidence type="ECO:0000256" key="7">
    <source>
        <dbReference type="ARBA" id="ARBA00023136"/>
    </source>
</evidence>
<evidence type="ECO:0000313" key="12">
    <source>
        <dbReference type="EMBL" id="KAJ1974084.1"/>
    </source>
</evidence>
<protein>
    <recommendedName>
        <fullName evidence="11">RING-type domain-containing protein</fullName>
    </recommendedName>
</protein>
<dbReference type="GO" id="GO:0016020">
    <property type="term" value="C:membrane"/>
    <property type="evidence" value="ECO:0007669"/>
    <property type="project" value="UniProtKB-SubCell"/>
</dbReference>
<keyword evidence="3" id="KW-0479">Metal-binding</keyword>
<feature type="transmembrane region" description="Helical" evidence="10">
    <location>
        <begin position="170"/>
        <end position="189"/>
    </location>
</feature>
<evidence type="ECO:0000313" key="13">
    <source>
        <dbReference type="Proteomes" id="UP001151582"/>
    </source>
</evidence>
<dbReference type="Gene3D" id="3.30.40.10">
    <property type="entry name" value="Zinc/RING finger domain, C3HC4 (zinc finger)"/>
    <property type="match status" value="1"/>
</dbReference>
<dbReference type="PROSITE" id="PS50089">
    <property type="entry name" value="ZF_RING_2"/>
    <property type="match status" value="1"/>
</dbReference>
<dbReference type="Pfam" id="PF13639">
    <property type="entry name" value="zf-RING_2"/>
    <property type="match status" value="1"/>
</dbReference>
<dbReference type="AlphaFoldDB" id="A0A9W8AZV3"/>
<feature type="domain" description="RING-type" evidence="11">
    <location>
        <begin position="748"/>
        <end position="790"/>
    </location>
</feature>
<comment type="caution">
    <text evidence="12">The sequence shown here is derived from an EMBL/GenBank/DDBJ whole genome shotgun (WGS) entry which is preliminary data.</text>
</comment>
<evidence type="ECO:0000259" key="11">
    <source>
        <dbReference type="PROSITE" id="PS50089"/>
    </source>
</evidence>
<dbReference type="PANTHER" id="PTHR47168">
    <property type="entry name" value="RING ZINC FINGER DOMAIN SUPERFAMILY PROTEIN-RELATED"/>
    <property type="match status" value="1"/>
</dbReference>
<keyword evidence="6 10" id="KW-1133">Transmembrane helix</keyword>
<dbReference type="CDD" id="cd16473">
    <property type="entry name" value="RING-H2_RNF103"/>
    <property type="match status" value="1"/>
</dbReference>
<dbReference type="SUPFAM" id="SSF57850">
    <property type="entry name" value="RING/U-box"/>
    <property type="match status" value="1"/>
</dbReference>
<feature type="region of interest" description="Disordered" evidence="9">
    <location>
        <begin position="671"/>
        <end position="702"/>
    </location>
</feature>
<evidence type="ECO:0000256" key="9">
    <source>
        <dbReference type="SAM" id="MobiDB-lite"/>
    </source>
</evidence>
<feature type="region of interest" description="Disordered" evidence="9">
    <location>
        <begin position="614"/>
        <end position="633"/>
    </location>
</feature>
<organism evidence="12 13">
    <name type="scientific">Dimargaris verticillata</name>
    <dbReference type="NCBI Taxonomy" id="2761393"/>
    <lineage>
        <taxon>Eukaryota</taxon>
        <taxon>Fungi</taxon>
        <taxon>Fungi incertae sedis</taxon>
        <taxon>Zoopagomycota</taxon>
        <taxon>Kickxellomycotina</taxon>
        <taxon>Dimargaritomycetes</taxon>
        <taxon>Dimargaritales</taxon>
        <taxon>Dimargaritaceae</taxon>
        <taxon>Dimargaris</taxon>
    </lineage>
</organism>
<keyword evidence="5" id="KW-0862">Zinc</keyword>
<gene>
    <name evidence="12" type="ORF">H4R34_004850</name>
</gene>
<dbReference type="SMART" id="SM00184">
    <property type="entry name" value="RING"/>
    <property type="match status" value="1"/>
</dbReference>
<evidence type="ECO:0000256" key="5">
    <source>
        <dbReference type="ARBA" id="ARBA00022833"/>
    </source>
</evidence>
<keyword evidence="7 10" id="KW-0472">Membrane</keyword>
<feature type="region of interest" description="Disordered" evidence="9">
    <location>
        <begin position="271"/>
        <end position="293"/>
    </location>
</feature>
<feature type="transmembrane region" description="Helical" evidence="10">
    <location>
        <begin position="21"/>
        <end position="41"/>
    </location>
</feature>
<dbReference type="OrthoDB" id="8062037at2759"/>
<proteinExistence type="predicted"/>
<keyword evidence="4 8" id="KW-0863">Zinc-finger</keyword>
<evidence type="ECO:0000256" key="4">
    <source>
        <dbReference type="ARBA" id="ARBA00022771"/>
    </source>
</evidence>
<feature type="transmembrane region" description="Helical" evidence="10">
    <location>
        <begin position="135"/>
        <end position="158"/>
    </location>
</feature>
<keyword evidence="2 10" id="KW-0812">Transmembrane</keyword>
<evidence type="ECO:0000256" key="2">
    <source>
        <dbReference type="ARBA" id="ARBA00022692"/>
    </source>
</evidence>
<keyword evidence="13" id="KW-1185">Reference proteome</keyword>
<sequence length="822" mass="91677">MGGLVAPISTTQNRFQVCVRYFSWLAGYACYSWVLLSWAVIIKKTQSPRFLKAIWAVTYLGVAGMCFFAILNIVLTVYPTAVGMSLKKWCSLVVIPAVMVLQGALLCFYGMRFLLFIRDSILFSNIRLALRKLTVLSLCTFVGFILFAICGTLNQSILHAAPWIMTLRSVLYNTTTFVLVTMIFWVVRIQGSSTFGYRQKDPAMPAYAPNRKTFMFPTFSQPMPTDPTQTDLPSFASEATLPNLTDLPAASDAKADLYADSQISLATLAAEPTPTASQLHSTTTSMPSHPRPGQSWLRQALTFDHRTVRVDQGMLQYKSDWEVIEAPSIARVPFTPRLQRNNGVEGLLYVHEGVCSQNITQNSNLDAILNRNKIAIIPYEHRCSMFATLAVGLAPKTVGIVTYHEPRTNINITDDTDWVHHELLSDRQEWNRLISVNLTIPAVALGTLTGRDLVMRVHHANNGLDHFSPQSYEMIHPDTFYNQSRPGQKLMLVMKEVQHETVSKLWGLAALGCAVVFIVVFVVSGHAKKAYERFGRPLINRLFGRFEWYRSRYPQGIPRSPDHNERLRASIDMIYQAINSRVSMAEKLYPPLSVEVLKTFPEYSFPAHQGDDLISSALPAKQPPDEGPMTPRTQLLSTTFDDISEKHSSPPASNCSVNGSNKVLTVDLSQGLAPPTQRSPIGSDTGGEQAIQQHAQPNSVPSNAAVQANPLLVASSGKAAALLQPPMSDSHAPESSRPKPAALYLTDCSICLDEFEPGVRIRMLPCHHYFHTKCIDIWLTKKSSLCPLCKRSCRPPRTEVTSIWLLMETDLQNMTRRHSHEL</sequence>
<evidence type="ECO:0000256" key="1">
    <source>
        <dbReference type="ARBA" id="ARBA00004167"/>
    </source>
</evidence>
<dbReference type="EMBL" id="JANBQB010000707">
    <property type="protein sequence ID" value="KAJ1974084.1"/>
    <property type="molecule type" value="Genomic_DNA"/>
</dbReference>
<dbReference type="Proteomes" id="UP001151582">
    <property type="component" value="Unassembled WGS sequence"/>
</dbReference>
<dbReference type="GO" id="GO:0008270">
    <property type="term" value="F:zinc ion binding"/>
    <property type="evidence" value="ECO:0007669"/>
    <property type="project" value="UniProtKB-KW"/>
</dbReference>